<evidence type="ECO:0000256" key="2">
    <source>
        <dbReference type="ARBA" id="ARBA00022803"/>
    </source>
</evidence>
<dbReference type="InterPro" id="IPR011990">
    <property type="entry name" value="TPR-like_helical_dom_sf"/>
</dbReference>
<keyword evidence="6" id="KW-1185">Reference proteome</keyword>
<dbReference type="Pfam" id="PF13181">
    <property type="entry name" value="TPR_8"/>
    <property type="match status" value="2"/>
</dbReference>
<feature type="repeat" description="TPR" evidence="3">
    <location>
        <begin position="442"/>
        <end position="475"/>
    </location>
</feature>
<keyword evidence="1" id="KW-0677">Repeat</keyword>
<protein>
    <recommendedName>
        <fullName evidence="7">Tetratricopeptide-like helical domain-containing protein (TPR)</fullName>
    </recommendedName>
</protein>
<dbReference type="OMA" id="HESSHLN"/>
<feature type="compositionally biased region" description="Low complexity" evidence="4">
    <location>
        <begin position="84"/>
        <end position="101"/>
    </location>
</feature>
<dbReference type="STRING" id="361077.A0A152A6M8"/>
<feature type="repeat" description="TPR" evidence="3">
    <location>
        <begin position="374"/>
        <end position="407"/>
    </location>
</feature>
<dbReference type="SUPFAM" id="SSF48452">
    <property type="entry name" value="TPR-like"/>
    <property type="match status" value="3"/>
</dbReference>
<gene>
    <name evidence="5" type="ORF">DLAC_01783</name>
</gene>
<evidence type="ECO:0000256" key="4">
    <source>
        <dbReference type="SAM" id="MobiDB-lite"/>
    </source>
</evidence>
<dbReference type="PANTHER" id="PTHR22904:SF519">
    <property type="entry name" value="TPR REPEAT-CONTAINING PROTEIN"/>
    <property type="match status" value="1"/>
</dbReference>
<feature type="compositionally biased region" description="Low complexity" evidence="4">
    <location>
        <begin position="553"/>
        <end position="572"/>
    </location>
</feature>
<keyword evidence="2 3" id="KW-0802">TPR repeat</keyword>
<feature type="compositionally biased region" description="Polar residues" evidence="4">
    <location>
        <begin position="519"/>
        <end position="537"/>
    </location>
</feature>
<feature type="region of interest" description="Disordered" evidence="4">
    <location>
        <begin position="1"/>
        <end position="47"/>
    </location>
</feature>
<reference evidence="5 6" key="1">
    <citation type="submission" date="2015-12" db="EMBL/GenBank/DDBJ databases">
        <title>Dictyostelia acquired genes for synthesis and detection of signals that induce cell-type specialization by lateral gene transfer from prokaryotes.</title>
        <authorList>
            <person name="Gloeckner G."/>
            <person name="Schaap P."/>
        </authorList>
    </citation>
    <scope>NUCLEOTIDE SEQUENCE [LARGE SCALE GENOMIC DNA]</scope>
    <source>
        <strain evidence="5 6">TK</strain>
    </source>
</reference>
<dbReference type="FunCoup" id="A0A152A6M8">
    <property type="interactions" value="425"/>
</dbReference>
<dbReference type="Proteomes" id="UP000076078">
    <property type="component" value="Unassembled WGS sequence"/>
</dbReference>
<dbReference type="InParanoid" id="A0A152A6M8"/>
<dbReference type="InterPro" id="IPR019734">
    <property type="entry name" value="TPR_rpt"/>
</dbReference>
<feature type="region of interest" description="Disordered" evidence="4">
    <location>
        <begin position="519"/>
        <end position="577"/>
    </location>
</feature>
<evidence type="ECO:0000256" key="1">
    <source>
        <dbReference type="ARBA" id="ARBA00022737"/>
    </source>
</evidence>
<evidence type="ECO:0000256" key="3">
    <source>
        <dbReference type="PROSITE-ProRule" id="PRU00339"/>
    </source>
</evidence>
<dbReference type="PROSITE" id="PS50005">
    <property type="entry name" value="TPR"/>
    <property type="match status" value="3"/>
</dbReference>
<dbReference type="AlphaFoldDB" id="A0A152A6M8"/>
<sequence length="667" mass="76201">MTGKSKKTSKPVKNQPPQNKPSNTNTPSKKTSNVNNNNNSKNPVPDYDKNLIDKDFLNYNLDQLKNTQRYIDIDNDYSQHSNIQQQQQQQTTKSNGNSLPNNSNISNLVSLSSYESIFNDLPPVALYSFRFGNNEFYQERYKQAIEYYNTAIANLHPNHSLFIVILLINRSISKLKNNEYKKSILDSTLALSIQPNCIKAYICRYFGYFFTRDFKKAFSDQFIAMSLCPKNITLQQIMRYSFGSTFIYNTASIQEIFKQSIGSATPTTSGINKIWISDFGKLTIEEEPSRMNLLIHYYKRMNSVYSKSTSVLDSQDLYQQQQQQQLLQKSSSNGKQDQLPPPLIPYGEFSYGTNWSDYEEYHANRKTTVAETIASKQKLYGNTDFQDKNFIAALGHYTKAIKLNPNDSIYYSNRGIVYYKLNRFLEAITDCTISIEKQSQQFKAYLRRGSSYVAIGDYGLAVQDFRSGLRYEPESIDLLECLYKALKHIEHDIRLQLNSDPKSESLNQTLKELIHESSHLNTKLTSSKDTVNSQVKVNTPPPLVVNPKPTTPPLQSTSPQQPQQPNSVTQSTNSPTVVVINNKTNRTTYYRPTTKDQKEKQMSLVKYLSYLIDNKVGNLLNAYLSRGEAHLQLGDLKSAIADYESGLEIDPKDQDLQSRLTIVKSLL</sequence>
<feature type="compositionally biased region" description="Basic residues" evidence="4">
    <location>
        <begin position="1"/>
        <end position="10"/>
    </location>
</feature>
<dbReference type="Pfam" id="PF13414">
    <property type="entry name" value="TPR_11"/>
    <property type="match status" value="1"/>
</dbReference>
<feature type="compositionally biased region" description="Low complexity" evidence="4">
    <location>
        <begin position="13"/>
        <end position="45"/>
    </location>
</feature>
<feature type="region of interest" description="Disordered" evidence="4">
    <location>
        <begin position="79"/>
        <end position="101"/>
    </location>
</feature>
<dbReference type="SMART" id="SM00028">
    <property type="entry name" value="TPR"/>
    <property type="match status" value="6"/>
</dbReference>
<comment type="caution">
    <text evidence="5">The sequence shown here is derived from an EMBL/GenBank/DDBJ whole genome shotgun (WGS) entry which is preliminary data.</text>
</comment>
<dbReference type="PROSITE" id="PS50293">
    <property type="entry name" value="TPR_REGION"/>
    <property type="match status" value="1"/>
</dbReference>
<dbReference type="PANTHER" id="PTHR22904">
    <property type="entry name" value="TPR REPEAT CONTAINING PROTEIN"/>
    <property type="match status" value="1"/>
</dbReference>
<feature type="compositionally biased region" description="Pro residues" evidence="4">
    <location>
        <begin position="539"/>
        <end position="552"/>
    </location>
</feature>
<name>A0A152A6M8_TIELA</name>
<dbReference type="EMBL" id="LODT01000006">
    <property type="protein sequence ID" value="KYR01771.1"/>
    <property type="molecule type" value="Genomic_DNA"/>
</dbReference>
<proteinExistence type="predicted"/>
<dbReference type="Gene3D" id="1.25.40.10">
    <property type="entry name" value="Tetratricopeptide repeat domain"/>
    <property type="match status" value="3"/>
</dbReference>
<dbReference type="OrthoDB" id="2423701at2759"/>
<organism evidence="5 6">
    <name type="scientific">Tieghemostelium lacteum</name>
    <name type="common">Slime mold</name>
    <name type="synonym">Dictyostelium lacteum</name>
    <dbReference type="NCBI Taxonomy" id="361077"/>
    <lineage>
        <taxon>Eukaryota</taxon>
        <taxon>Amoebozoa</taxon>
        <taxon>Evosea</taxon>
        <taxon>Eumycetozoa</taxon>
        <taxon>Dictyostelia</taxon>
        <taxon>Dictyosteliales</taxon>
        <taxon>Raperosteliaceae</taxon>
        <taxon>Tieghemostelium</taxon>
    </lineage>
</organism>
<evidence type="ECO:0000313" key="6">
    <source>
        <dbReference type="Proteomes" id="UP000076078"/>
    </source>
</evidence>
<evidence type="ECO:0008006" key="7">
    <source>
        <dbReference type="Google" id="ProtNLM"/>
    </source>
</evidence>
<dbReference type="GO" id="GO:0051879">
    <property type="term" value="F:Hsp90 protein binding"/>
    <property type="evidence" value="ECO:0007669"/>
    <property type="project" value="TreeGrafter"/>
</dbReference>
<accession>A0A152A6M8</accession>
<feature type="repeat" description="TPR" evidence="3">
    <location>
        <begin position="620"/>
        <end position="653"/>
    </location>
</feature>
<evidence type="ECO:0000313" key="5">
    <source>
        <dbReference type="EMBL" id="KYR01771.1"/>
    </source>
</evidence>